<keyword evidence="1" id="KW-0560">Oxidoreductase</keyword>
<evidence type="ECO:0000313" key="5">
    <source>
        <dbReference type="EMBL" id="TBU61793.1"/>
    </source>
</evidence>
<accession>A0A4Q9Q3D1</accession>
<proteinExistence type="inferred from homology"/>
<name>A0A4Q9Q3D1_9APHY</name>
<dbReference type="PANTHER" id="PTHR10366:SF564">
    <property type="entry name" value="STEROL-4-ALPHA-CARBOXYLATE 3-DEHYDROGENASE, DECARBOXYLATING"/>
    <property type="match status" value="1"/>
</dbReference>
<dbReference type="SUPFAM" id="SSF51735">
    <property type="entry name" value="NAD(P)-binding Rossmann-fold domains"/>
    <property type="match status" value="1"/>
</dbReference>
<comment type="similarity">
    <text evidence="2">Belongs to the NAD(P)-dependent epimerase/dehydratase family. Dihydroflavonol-4-reductase subfamily.</text>
</comment>
<organism evidence="5 6">
    <name type="scientific">Dichomitus squalens</name>
    <dbReference type="NCBI Taxonomy" id="114155"/>
    <lineage>
        <taxon>Eukaryota</taxon>
        <taxon>Fungi</taxon>
        <taxon>Dikarya</taxon>
        <taxon>Basidiomycota</taxon>
        <taxon>Agaricomycotina</taxon>
        <taxon>Agaricomycetes</taxon>
        <taxon>Polyporales</taxon>
        <taxon>Polyporaceae</taxon>
        <taxon>Dichomitus</taxon>
    </lineage>
</organism>
<dbReference type="EMBL" id="ML145096">
    <property type="protein sequence ID" value="TBU61793.1"/>
    <property type="molecule type" value="Genomic_DNA"/>
</dbReference>
<dbReference type="AlphaFoldDB" id="A0A4Q9Q3D1"/>
<dbReference type="EMBL" id="ML143497">
    <property type="protein sequence ID" value="TBU23715.1"/>
    <property type="molecule type" value="Genomic_DNA"/>
</dbReference>
<reference evidence="5 6" key="1">
    <citation type="submission" date="2019-01" db="EMBL/GenBank/DDBJ databases">
        <title>Draft genome sequences of three monokaryotic isolates of the white-rot basidiomycete fungus Dichomitus squalens.</title>
        <authorList>
            <consortium name="DOE Joint Genome Institute"/>
            <person name="Lopez S.C."/>
            <person name="Andreopoulos B."/>
            <person name="Pangilinan J."/>
            <person name="Lipzen A."/>
            <person name="Riley R."/>
            <person name="Ahrendt S."/>
            <person name="Ng V."/>
            <person name="Barry K."/>
            <person name="Daum C."/>
            <person name="Grigoriev I.V."/>
            <person name="Hilden K.S."/>
            <person name="Makela M.R."/>
            <person name="de Vries R.P."/>
        </authorList>
    </citation>
    <scope>NUCLEOTIDE SEQUENCE [LARGE SCALE GENOMIC DNA]</scope>
    <source>
        <strain evidence="5 6">CBS 464.89</strain>
        <strain evidence="4">OM18370.1</strain>
    </source>
</reference>
<dbReference type="STRING" id="114155.A0A4Q9Q3D1"/>
<dbReference type="InterPro" id="IPR001509">
    <property type="entry name" value="Epimerase_deHydtase"/>
</dbReference>
<keyword evidence="6" id="KW-1185">Reference proteome</keyword>
<dbReference type="Pfam" id="PF01370">
    <property type="entry name" value="Epimerase"/>
    <property type="match status" value="1"/>
</dbReference>
<dbReference type="Proteomes" id="UP000292957">
    <property type="component" value="Unassembled WGS sequence"/>
</dbReference>
<dbReference type="OrthoDB" id="2735536at2759"/>
<protein>
    <recommendedName>
        <fullName evidence="3">NAD-dependent epimerase/dehydratase domain-containing protein</fullName>
    </recommendedName>
</protein>
<sequence length="346" mass="38210">MSSSKLVLVTGASGYIAAHVVQKLLESGYRVRGTARGKKVDFLREFWKANPHFEAVQIEDIATSDFTEALKDVDAVLHMASPLAGTQTVETTIKASIISAIEGTLNVLRQATAQGVTKFVLTSSWASLVDPDAKQGYEGLTLSEKEWGKTSREDLLQPGRSDMYVYSGTKILAEQAAWEFTKKHPEVDLATICPPFVYGPPILPLSNSFLGTPGLLYQLIVGEAGRPLPYQTSPFWVDVRDVALAHVRALELPPLPQGADRQEKRFLIASPVALTFDSAVKHLYDTRPELRKRLPSLEEVSQFPGPLSKNDTTRAKEVLGITEYVDWRKTLEETIDALVEAEKTWA</sequence>
<dbReference type="GO" id="GO:0016616">
    <property type="term" value="F:oxidoreductase activity, acting on the CH-OH group of donors, NAD or NADP as acceptor"/>
    <property type="evidence" value="ECO:0007669"/>
    <property type="project" value="TreeGrafter"/>
</dbReference>
<evidence type="ECO:0000256" key="2">
    <source>
        <dbReference type="ARBA" id="ARBA00023445"/>
    </source>
</evidence>
<dbReference type="PANTHER" id="PTHR10366">
    <property type="entry name" value="NAD DEPENDENT EPIMERASE/DEHYDRATASE"/>
    <property type="match status" value="1"/>
</dbReference>
<dbReference type="InterPro" id="IPR050425">
    <property type="entry name" value="NAD(P)_dehydrat-like"/>
</dbReference>
<feature type="domain" description="NAD-dependent epimerase/dehydratase" evidence="3">
    <location>
        <begin position="7"/>
        <end position="252"/>
    </location>
</feature>
<gene>
    <name evidence="5" type="ORF">BD310DRAFT_812113</name>
    <name evidence="4" type="ORF">BD311DRAFT_742248</name>
</gene>
<evidence type="ECO:0000256" key="1">
    <source>
        <dbReference type="ARBA" id="ARBA00023002"/>
    </source>
</evidence>
<evidence type="ECO:0000313" key="6">
    <source>
        <dbReference type="Proteomes" id="UP000292082"/>
    </source>
</evidence>
<evidence type="ECO:0000313" key="4">
    <source>
        <dbReference type="EMBL" id="TBU23715.1"/>
    </source>
</evidence>
<dbReference type="InterPro" id="IPR036291">
    <property type="entry name" value="NAD(P)-bd_dom_sf"/>
</dbReference>
<dbReference type="Gene3D" id="3.40.50.720">
    <property type="entry name" value="NAD(P)-binding Rossmann-like Domain"/>
    <property type="match status" value="1"/>
</dbReference>
<evidence type="ECO:0000259" key="3">
    <source>
        <dbReference type="Pfam" id="PF01370"/>
    </source>
</evidence>
<dbReference type="Proteomes" id="UP000292082">
    <property type="component" value="Unassembled WGS sequence"/>
</dbReference>